<sequence>MPTLLFASGVKNYIIIICLILYNIFHIICYIPHNMPYFASAIQNAIIPYHSLSSFLQKATFNYSDLLDILIVATLIFFLFELFKSTHSMPILFGILFLAILYGLSVFFQLRLTQTIFNALFGIFVIILVIVFQKELRRFFGLIGVIGLKQRNFSPQETVLQILVKTIGQLAEHRTGALFVFPGNENLERHLEGGFLLNGKISKSLILSLFDASSPGHDGAVVIEGDQVKRFAVHLPLAESGETARKYGTRHRAALGLSEKTDALIVVVSEEKGTITLAHNRKMTTVNSADELEKKLREFFDKKFPQARIHSYAKSLLSYAPMAILSLTIASCLWLFITYSTSDIQRKFAVSIQFKNLAPDFVADDYNPEDIVVVLSGHESDFKPLDPQSLKASIDLSKTTTGWHTVLVKKENINHPSILSIASIEPEVIKVHIAKVQAELQVEQ</sequence>
<dbReference type="AlphaFoldDB" id="A0A2H0KQZ6"/>
<keyword evidence="6" id="KW-0472">Membrane</keyword>
<name>A0A2H0KQZ6_9BACT</name>
<evidence type="ECO:0000256" key="3">
    <source>
        <dbReference type="ARBA" id="ARBA00022695"/>
    </source>
</evidence>
<dbReference type="GO" id="GO:0005524">
    <property type="term" value="F:ATP binding"/>
    <property type="evidence" value="ECO:0007669"/>
    <property type="project" value="UniProtKB-UniRule"/>
</dbReference>
<feature type="transmembrane region" description="Helical" evidence="6">
    <location>
        <begin position="66"/>
        <end position="83"/>
    </location>
</feature>
<evidence type="ECO:0000256" key="2">
    <source>
        <dbReference type="ARBA" id="ARBA00022679"/>
    </source>
</evidence>
<dbReference type="InterPro" id="IPR012505">
    <property type="entry name" value="YbbR"/>
</dbReference>
<dbReference type="Pfam" id="PF02457">
    <property type="entry name" value="DAC"/>
    <property type="match status" value="1"/>
</dbReference>
<evidence type="ECO:0000256" key="4">
    <source>
        <dbReference type="ARBA" id="ARBA00022741"/>
    </source>
</evidence>
<evidence type="ECO:0000256" key="5">
    <source>
        <dbReference type="ARBA" id="ARBA00022840"/>
    </source>
</evidence>
<dbReference type="Pfam" id="PF19293">
    <property type="entry name" value="CdaA_N"/>
    <property type="match status" value="1"/>
</dbReference>
<feature type="domain" description="DAC" evidence="7">
    <location>
        <begin position="133"/>
        <end position="290"/>
    </location>
</feature>
<keyword evidence="2 6" id="KW-0808">Transferase</keyword>
<evidence type="ECO:0000313" key="8">
    <source>
        <dbReference type="EMBL" id="PIQ74581.1"/>
    </source>
</evidence>
<keyword evidence="4 6" id="KW-0547">Nucleotide-binding</keyword>
<dbReference type="GO" id="GO:0106408">
    <property type="term" value="F:diadenylate cyclase activity"/>
    <property type="evidence" value="ECO:0007669"/>
    <property type="project" value="UniProtKB-EC"/>
</dbReference>
<dbReference type="InterPro" id="IPR050338">
    <property type="entry name" value="DisA"/>
</dbReference>
<reference evidence="8 9" key="1">
    <citation type="submission" date="2017-09" db="EMBL/GenBank/DDBJ databases">
        <title>Depth-based differentiation of microbial function through sediment-hosted aquifers and enrichment of novel symbionts in the deep terrestrial subsurface.</title>
        <authorList>
            <person name="Probst A.J."/>
            <person name="Ladd B."/>
            <person name="Jarett J.K."/>
            <person name="Geller-Mcgrath D.E."/>
            <person name="Sieber C.M."/>
            <person name="Emerson J.B."/>
            <person name="Anantharaman K."/>
            <person name="Thomas B.C."/>
            <person name="Malmstrom R."/>
            <person name="Stieglmeier M."/>
            <person name="Klingl A."/>
            <person name="Woyke T."/>
            <person name="Ryan C.M."/>
            <person name="Banfield J.F."/>
        </authorList>
    </citation>
    <scope>NUCLEOTIDE SEQUENCE [LARGE SCALE GENOMIC DNA]</scope>
    <source>
        <strain evidence="8">CG11_big_fil_rev_8_21_14_0_20_44_10</strain>
    </source>
</reference>
<dbReference type="PROSITE" id="PS51794">
    <property type="entry name" value="DAC"/>
    <property type="match status" value="1"/>
</dbReference>
<comment type="caution">
    <text evidence="6">Lacks conserved residue(s) required for the propagation of feature annotation.</text>
</comment>
<keyword evidence="6" id="KW-1003">Cell membrane</keyword>
<evidence type="ECO:0000313" key="9">
    <source>
        <dbReference type="Proteomes" id="UP000231550"/>
    </source>
</evidence>
<dbReference type="PANTHER" id="PTHR34185">
    <property type="entry name" value="DIADENYLATE CYCLASE"/>
    <property type="match status" value="1"/>
</dbReference>
<dbReference type="Proteomes" id="UP000231550">
    <property type="component" value="Unassembled WGS sequence"/>
</dbReference>
<comment type="caution">
    <text evidence="8">The sequence shown here is derived from an EMBL/GenBank/DDBJ whole genome shotgun (WGS) entry which is preliminary data.</text>
</comment>
<comment type="similarity">
    <text evidence="6">Belongs to the adenylate cyclase family. DacA/CdaA subfamily.</text>
</comment>
<dbReference type="Gene3D" id="2.170.120.30">
    <property type="match status" value="1"/>
</dbReference>
<feature type="transmembrane region" description="Helical" evidence="6">
    <location>
        <begin position="116"/>
        <end position="132"/>
    </location>
</feature>
<feature type="transmembrane region" description="Helical" evidence="6">
    <location>
        <begin position="90"/>
        <end position="110"/>
    </location>
</feature>
<dbReference type="SUPFAM" id="SSF143597">
    <property type="entry name" value="YojJ-like"/>
    <property type="match status" value="1"/>
</dbReference>
<dbReference type="HAMAP" id="MF_01499">
    <property type="entry name" value="DacA"/>
    <property type="match status" value="1"/>
</dbReference>
<dbReference type="GO" id="GO:0004016">
    <property type="term" value="F:adenylate cyclase activity"/>
    <property type="evidence" value="ECO:0007669"/>
    <property type="project" value="UniProtKB-UniRule"/>
</dbReference>
<dbReference type="PANTHER" id="PTHR34185:SF1">
    <property type="entry name" value="DIADENYLATE CYCLASE"/>
    <property type="match status" value="1"/>
</dbReference>
<evidence type="ECO:0000259" key="7">
    <source>
        <dbReference type="PROSITE" id="PS51794"/>
    </source>
</evidence>
<dbReference type="Pfam" id="PF07949">
    <property type="entry name" value="YbbR"/>
    <property type="match status" value="1"/>
</dbReference>
<evidence type="ECO:0000256" key="1">
    <source>
        <dbReference type="ARBA" id="ARBA00000877"/>
    </source>
</evidence>
<evidence type="ECO:0000256" key="6">
    <source>
        <dbReference type="HAMAP-Rule" id="MF_01499"/>
    </source>
</evidence>
<dbReference type="Gene3D" id="3.40.1700.10">
    <property type="entry name" value="DNA integrity scanning protein, DisA, N-terminal domain"/>
    <property type="match status" value="1"/>
</dbReference>
<keyword evidence="3 6" id="KW-0548">Nucleotidyltransferase</keyword>
<comment type="subunit">
    <text evidence="6">Probably a homodimer.</text>
</comment>
<feature type="transmembrane region" description="Helical" evidence="6">
    <location>
        <begin position="12"/>
        <end position="33"/>
    </location>
</feature>
<proteinExistence type="inferred from homology"/>
<feature type="transmembrane region" description="Helical" evidence="6">
    <location>
        <begin position="316"/>
        <end position="337"/>
    </location>
</feature>
<dbReference type="InterPro" id="IPR045585">
    <property type="entry name" value="CdaA_N"/>
</dbReference>
<organism evidence="8 9">
    <name type="scientific">Candidatus Portnoybacteria bacterium CG11_big_fil_rev_8_21_14_0_20_44_10</name>
    <dbReference type="NCBI Taxonomy" id="1974818"/>
    <lineage>
        <taxon>Bacteria</taxon>
        <taxon>Candidatus Portnoyibacteriota</taxon>
    </lineage>
</organism>
<keyword evidence="6" id="KW-0812">Transmembrane</keyword>
<dbReference type="GO" id="GO:0006171">
    <property type="term" value="P:cAMP biosynthetic process"/>
    <property type="evidence" value="ECO:0007669"/>
    <property type="project" value="InterPro"/>
</dbReference>
<protein>
    <recommendedName>
        <fullName evidence="6">Diadenylate cyclase</fullName>
        <shortName evidence="6">DAC</shortName>
        <ecNumber evidence="6">2.7.7.85</ecNumber>
    </recommendedName>
    <alternativeName>
        <fullName evidence="6">Cyclic-di-AMP synthase</fullName>
        <shortName evidence="6">c-di-AMP synthase</shortName>
    </alternativeName>
</protein>
<dbReference type="InterPro" id="IPR036888">
    <property type="entry name" value="DNA_integrity_DisA_N_sf"/>
</dbReference>
<accession>A0A2H0KQZ6</accession>
<dbReference type="InterPro" id="IPR003390">
    <property type="entry name" value="DNA_integrity_scan_DisA_N"/>
</dbReference>
<keyword evidence="5 6" id="KW-0067">ATP-binding</keyword>
<gene>
    <name evidence="6" type="primary">dacA</name>
    <name evidence="8" type="ORF">COV85_01375</name>
</gene>
<keyword evidence="6" id="KW-1133">Transmembrane helix</keyword>
<dbReference type="InterPro" id="IPR034701">
    <property type="entry name" value="CdaA"/>
</dbReference>
<comment type="function">
    <text evidence="6">Catalyzes the condensation of 2 ATP molecules into cyclic di-AMP (c-di-AMP), a second messenger used to regulate differing processes in different bacteria.</text>
</comment>
<dbReference type="EMBL" id="PCVN01000036">
    <property type="protein sequence ID" value="PIQ74581.1"/>
    <property type="molecule type" value="Genomic_DNA"/>
</dbReference>
<comment type="catalytic activity">
    <reaction evidence="1 6">
        <text>2 ATP = 3',3'-c-di-AMP + 2 diphosphate</text>
        <dbReference type="Rhea" id="RHEA:35655"/>
        <dbReference type="ChEBI" id="CHEBI:30616"/>
        <dbReference type="ChEBI" id="CHEBI:33019"/>
        <dbReference type="ChEBI" id="CHEBI:71500"/>
        <dbReference type="EC" id="2.7.7.85"/>
    </reaction>
</comment>
<dbReference type="EC" id="2.7.7.85" evidence="6"/>